<comment type="caution">
    <text evidence="3">The sequence shown here is derived from an EMBL/GenBank/DDBJ whole genome shotgun (WGS) entry which is preliminary data.</text>
</comment>
<dbReference type="EMBL" id="JAOL01000122">
    <property type="protein sequence ID" value="EUA89329.1"/>
    <property type="molecule type" value="Genomic_DNA"/>
</dbReference>
<accession>A0ABN0QX11</accession>
<dbReference type="Proteomes" id="UP000020681">
    <property type="component" value="Unassembled WGS sequence"/>
</dbReference>
<dbReference type="Gene3D" id="3.40.1110.10">
    <property type="entry name" value="Calcium-transporting ATPase, cytoplasmic domain N"/>
    <property type="match status" value="1"/>
</dbReference>
<dbReference type="InterPro" id="IPR023299">
    <property type="entry name" value="ATPase_P-typ_cyto_dom_N"/>
</dbReference>
<dbReference type="InterPro" id="IPR023214">
    <property type="entry name" value="HAD_sf"/>
</dbReference>
<gene>
    <name evidence="3" type="ORF">I551_4180</name>
</gene>
<dbReference type="SUPFAM" id="SSF81665">
    <property type="entry name" value="Calcium ATPase, transmembrane domain M"/>
    <property type="match status" value="1"/>
</dbReference>
<name>A0ABN0QX11_MYCUL</name>
<dbReference type="Gene3D" id="3.40.50.1000">
    <property type="entry name" value="HAD superfamily/HAD-like"/>
    <property type="match status" value="1"/>
</dbReference>
<evidence type="ECO:0000256" key="2">
    <source>
        <dbReference type="SAM" id="MobiDB-lite"/>
    </source>
</evidence>
<sequence>MASAVTLVVAAVPEGLTLVVTLAQLAAARRLTGESVLIRNAHSIEALARLNVVCFDKTGTPSDNRLKVKTVRPAPGFTPGQVLDAALSTTYSRHTHRVEHATDDAIFQAADDPAVRGDGSQPQPRPSRDAFLPFQSGRPFAAALAGTRLTIKGSPEVLSAALRRAPRPPRTPSPSRSTRWPPVACGCWRWPSVSCAPSKPPRPPPIPICWNPCASPNSRRSVCWAWPTLPGRRPSPCSMGSPTAISGSA</sequence>
<dbReference type="InterPro" id="IPR023298">
    <property type="entry name" value="ATPase_P-typ_TM_dom_sf"/>
</dbReference>
<dbReference type="PANTHER" id="PTHR42861">
    <property type="entry name" value="CALCIUM-TRANSPORTING ATPASE"/>
    <property type="match status" value="1"/>
</dbReference>
<reference evidence="3 4" key="1">
    <citation type="submission" date="2014-01" db="EMBL/GenBank/DDBJ databases">
        <authorList>
            <person name="Dobos K."/>
            <person name="Lenaerts A."/>
            <person name="Ordway D."/>
            <person name="DeGroote M.A."/>
            <person name="Parker T."/>
            <person name="Sizemore C."/>
            <person name="Tallon L.J."/>
            <person name="Sadzewicz L.K."/>
            <person name="Sengamalay N."/>
            <person name="Fraser C.M."/>
            <person name="Hine E."/>
            <person name="Shefchek K.A."/>
            <person name="Das S.P."/>
            <person name="Tettelin H."/>
        </authorList>
    </citation>
    <scope>NUCLEOTIDE SEQUENCE [LARGE SCALE GENOMIC DNA]</scope>
    <source>
        <strain evidence="3 4">Harvey</strain>
    </source>
</reference>
<organism evidence="3 4">
    <name type="scientific">Mycobacterium ulcerans str. Harvey</name>
    <dbReference type="NCBI Taxonomy" id="1299332"/>
    <lineage>
        <taxon>Bacteria</taxon>
        <taxon>Bacillati</taxon>
        <taxon>Actinomycetota</taxon>
        <taxon>Actinomycetes</taxon>
        <taxon>Mycobacteriales</taxon>
        <taxon>Mycobacteriaceae</taxon>
        <taxon>Mycobacterium</taxon>
        <taxon>Mycobacterium ulcerans group</taxon>
    </lineage>
</organism>
<keyword evidence="1" id="KW-0472">Membrane</keyword>
<evidence type="ECO:0000313" key="4">
    <source>
        <dbReference type="Proteomes" id="UP000020681"/>
    </source>
</evidence>
<dbReference type="Gene3D" id="1.20.1110.10">
    <property type="entry name" value="Calcium-transporting ATPase, transmembrane domain"/>
    <property type="match status" value="1"/>
</dbReference>
<protein>
    <submittedName>
        <fullName evidence="3">E1-E2 ATPase family protein</fullName>
    </submittedName>
</protein>
<keyword evidence="4" id="KW-1185">Reference proteome</keyword>
<evidence type="ECO:0000313" key="3">
    <source>
        <dbReference type="EMBL" id="EUA89329.1"/>
    </source>
</evidence>
<evidence type="ECO:0000256" key="1">
    <source>
        <dbReference type="ARBA" id="ARBA00022475"/>
    </source>
</evidence>
<proteinExistence type="predicted"/>
<feature type="region of interest" description="Disordered" evidence="2">
    <location>
        <begin position="112"/>
        <end position="131"/>
    </location>
</feature>
<keyword evidence="1" id="KW-1003">Cell membrane</keyword>